<feature type="compositionally biased region" description="Basic residues" evidence="1">
    <location>
        <begin position="339"/>
        <end position="350"/>
    </location>
</feature>
<gene>
    <name evidence="2" type="ORF">TWF696_001320</name>
</gene>
<comment type="caution">
    <text evidence="2">The sequence shown here is derived from an EMBL/GenBank/DDBJ whole genome shotgun (WGS) entry which is preliminary data.</text>
</comment>
<feature type="region of interest" description="Disordered" evidence="1">
    <location>
        <begin position="312"/>
        <end position="435"/>
    </location>
</feature>
<dbReference type="AlphaFoldDB" id="A0AAV9UB27"/>
<feature type="compositionally biased region" description="Basic residues" evidence="1">
    <location>
        <begin position="398"/>
        <end position="418"/>
    </location>
</feature>
<proteinExistence type="predicted"/>
<protein>
    <submittedName>
        <fullName evidence="2">Uncharacterized protein</fullName>
    </submittedName>
</protein>
<evidence type="ECO:0000313" key="2">
    <source>
        <dbReference type="EMBL" id="KAK6337841.1"/>
    </source>
</evidence>
<accession>A0AAV9UB27</accession>
<evidence type="ECO:0000256" key="1">
    <source>
        <dbReference type="SAM" id="MobiDB-lite"/>
    </source>
</evidence>
<name>A0AAV9UB27_9PEZI</name>
<dbReference type="Proteomes" id="UP001375240">
    <property type="component" value="Unassembled WGS sequence"/>
</dbReference>
<organism evidence="2 3">
    <name type="scientific">Orbilia brochopaga</name>
    <dbReference type="NCBI Taxonomy" id="3140254"/>
    <lineage>
        <taxon>Eukaryota</taxon>
        <taxon>Fungi</taxon>
        <taxon>Dikarya</taxon>
        <taxon>Ascomycota</taxon>
        <taxon>Pezizomycotina</taxon>
        <taxon>Orbiliomycetes</taxon>
        <taxon>Orbiliales</taxon>
        <taxon>Orbiliaceae</taxon>
        <taxon>Orbilia</taxon>
    </lineage>
</organism>
<sequence>MSDLNNVDFENFTEFLENDETSHFIADGTSAPDDQDHPFEWVKRFSTETLQTSLLQDQLAACTEDAPYDFEAGSQYATPQEVLSEAQDPTFLDSGASAQSLLFCDDQPYFTPAYTCDNSIEPDSYILDQRLEPTSSSSNFPPYIFDGQPSELYSAPLQGLPFPDLGFPPDFDLESETQRLLDNWSDADNYNLAGIAYEDAPQLMDKGKDVDWNFQGQPIYQYLPYNPDFDIPGINTLASSHAGPHWLAEHSPFESPLPSGPIEPEPELEMSRIESTYIDSDATIDLEEAGMQSDLRSSRAVSTIGDYLVKMTVPPKERHGISSDPNDPIEPHSGPIKPQKPKRKAPKRKSAGSSTALADGDAAEDSQPKRGRGRPIVPGSLRQRRLQAMAQPDYVPPKRGRPRTSDRHLKKRSHRAKTAKVTSQPSGEAATANEGTFMQQEADSFAYDDDEIRYKPIYFILSAAQALKIQQLYNVPAPKEGWANQDRRWQITYNLQRVSPTGSFLIRELTDRYQKAQRSALIGAKVIDKENQVPAYPQDHDASPDDCIITEWRAYPSPQKLPLSANENCERPRGYCFPDQRLTIATGDANGPRAMTQPEVLHKLLDERDVYFRAIIWEILKGSSAVAEMNFVGTMNRMMGTWEFV</sequence>
<dbReference type="EMBL" id="JAVHNQ010000010">
    <property type="protein sequence ID" value="KAK6337841.1"/>
    <property type="molecule type" value="Genomic_DNA"/>
</dbReference>
<evidence type="ECO:0000313" key="3">
    <source>
        <dbReference type="Proteomes" id="UP001375240"/>
    </source>
</evidence>
<reference evidence="2 3" key="1">
    <citation type="submission" date="2019-10" db="EMBL/GenBank/DDBJ databases">
        <authorList>
            <person name="Palmer J.M."/>
        </authorList>
    </citation>
    <scope>NUCLEOTIDE SEQUENCE [LARGE SCALE GENOMIC DNA]</scope>
    <source>
        <strain evidence="2 3">TWF696</strain>
    </source>
</reference>
<keyword evidence="3" id="KW-1185">Reference proteome</keyword>